<proteinExistence type="predicted"/>
<keyword evidence="3" id="KW-1185">Reference proteome</keyword>
<name>A0A183ACS4_9TREM</name>
<dbReference type="AlphaFoldDB" id="A0A183ACS4"/>
<evidence type="ECO:0000256" key="1">
    <source>
        <dbReference type="SAM" id="SignalP"/>
    </source>
</evidence>
<organism evidence="4">
    <name type="scientific">Echinostoma caproni</name>
    <dbReference type="NCBI Taxonomy" id="27848"/>
    <lineage>
        <taxon>Eukaryota</taxon>
        <taxon>Metazoa</taxon>
        <taxon>Spiralia</taxon>
        <taxon>Lophotrochozoa</taxon>
        <taxon>Platyhelminthes</taxon>
        <taxon>Trematoda</taxon>
        <taxon>Digenea</taxon>
        <taxon>Plagiorchiida</taxon>
        <taxon>Echinostomata</taxon>
        <taxon>Echinostomatoidea</taxon>
        <taxon>Echinostomatidae</taxon>
        <taxon>Echinostoma</taxon>
    </lineage>
</organism>
<reference evidence="2 3" key="2">
    <citation type="submission" date="2018-11" db="EMBL/GenBank/DDBJ databases">
        <authorList>
            <consortium name="Pathogen Informatics"/>
        </authorList>
    </citation>
    <scope>NUCLEOTIDE SEQUENCE [LARGE SCALE GENOMIC DNA]</scope>
    <source>
        <strain evidence="2 3">Egypt</strain>
    </source>
</reference>
<protein>
    <submittedName>
        <fullName evidence="2 4">Uncharacterized protein</fullName>
    </submittedName>
</protein>
<sequence>MVIWSTVNFLTLTEAASASGYEARSGSFPDGSIQAGHDHAIKDQKHLYPKVYLLVPRVRKSSSGRHPLPRAIRHPLEERPRSFARYKLPGLTKDANDFIRIRNLCKARIREFQRNQHNGILAKAWVPRSALYKFMRQTGQNTPSTFALS</sequence>
<accession>A0A183ACS4</accession>
<reference evidence="4" key="1">
    <citation type="submission" date="2016-06" db="UniProtKB">
        <authorList>
            <consortium name="WormBaseParasite"/>
        </authorList>
    </citation>
    <scope>IDENTIFICATION</scope>
</reference>
<evidence type="ECO:0000313" key="3">
    <source>
        <dbReference type="Proteomes" id="UP000272942"/>
    </source>
</evidence>
<evidence type="ECO:0000313" key="2">
    <source>
        <dbReference type="EMBL" id="VDP73557.1"/>
    </source>
</evidence>
<dbReference type="EMBL" id="UZAN01041609">
    <property type="protein sequence ID" value="VDP73557.1"/>
    <property type="molecule type" value="Genomic_DNA"/>
</dbReference>
<feature type="chain" id="PRO_5043137952" evidence="1">
    <location>
        <begin position="19"/>
        <end position="149"/>
    </location>
</feature>
<evidence type="ECO:0000313" key="4">
    <source>
        <dbReference type="WBParaSite" id="ECPE_0000477101-mRNA-1"/>
    </source>
</evidence>
<dbReference type="Proteomes" id="UP000272942">
    <property type="component" value="Unassembled WGS sequence"/>
</dbReference>
<gene>
    <name evidence="2" type="ORF">ECPE_LOCUS4759</name>
</gene>
<keyword evidence="1" id="KW-0732">Signal</keyword>
<feature type="signal peptide" evidence="1">
    <location>
        <begin position="1"/>
        <end position="18"/>
    </location>
</feature>
<dbReference type="WBParaSite" id="ECPE_0000477101-mRNA-1">
    <property type="protein sequence ID" value="ECPE_0000477101-mRNA-1"/>
    <property type="gene ID" value="ECPE_0000477101"/>
</dbReference>